<dbReference type="GO" id="GO:0030288">
    <property type="term" value="C:outer membrane-bounded periplasmic space"/>
    <property type="evidence" value="ECO:0007669"/>
    <property type="project" value="TreeGrafter"/>
</dbReference>
<keyword evidence="4 14" id="KW-0808">Transferase</keyword>
<evidence type="ECO:0000256" key="2">
    <source>
        <dbReference type="ARBA" id="ARBA00022670"/>
    </source>
</evidence>
<dbReference type="Proteomes" id="UP001281130">
    <property type="component" value="Unassembled WGS sequence"/>
</dbReference>
<evidence type="ECO:0000256" key="8">
    <source>
        <dbReference type="ARBA" id="ARBA00049902"/>
    </source>
</evidence>
<feature type="domain" description="Glycosyl transferase family 51" evidence="12">
    <location>
        <begin position="90"/>
        <end position="274"/>
    </location>
</feature>
<dbReference type="EMBL" id="CP007514">
    <property type="protein sequence ID" value="AHY46381.1"/>
    <property type="molecule type" value="Genomic_DNA"/>
</dbReference>
<keyword evidence="5" id="KW-0378">Hydrolase</keyword>
<evidence type="ECO:0000313" key="15">
    <source>
        <dbReference type="Proteomes" id="UP000025229"/>
    </source>
</evidence>
<dbReference type="HOGENOM" id="CLU_006354_2_7_11"/>
<evidence type="ECO:0000256" key="6">
    <source>
        <dbReference type="ARBA" id="ARBA00023268"/>
    </source>
</evidence>
<keyword evidence="2" id="KW-0645">Protease</keyword>
<dbReference type="GO" id="GO:0009002">
    <property type="term" value="F:serine-type D-Ala-D-Ala carboxypeptidase activity"/>
    <property type="evidence" value="ECO:0007669"/>
    <property type="project" value="UniProtKB-EC"/>
</dbReference>
<comment type="catalytic activity">
    <reaction evidence="8">
        <text>[GlcNAc-(1-&gt;4)-Mur2Ac(oyl-L-Ala-gamma-D-Glu-L-Lys-D-Ala-D-Ala)](n)-di-trans,octa-cis-undecaprenyl diphosphate + beta-D-GlcNAc-(1-&gt;4)-Mur2Ac(oyl-L-Ala-gamma-D-Glu-L-Lys-D-Ala-D-Ala)-di-trans,octa-cis-undecaprenyl diphosphate = [GlcNAc-(1-&gt;4)-Mur2Ac(oyl-L-Ala-gamma-D-Glu-L-Lys-D-Ala-D-Ala)](n+1)-di-trans,octa-cis-undecaprenyl diphosphate + di-trans,octa-cis-undecaprenyl diphosphate + H(+)</text>
        <dbReference type="Rhea" id="RHEA:23708"/>
        <dbReference type="Rhea" id="RHEA-COMP:9602"/>
        <dbReference type="Rhea" id="RHEA-COMP:9603"/>
        <dbReference type="ChEBI" id="CHEBI:15378"/>
        <dbReference type="ChEBI" id="CHEBI:58405"/>
        <dbReference type="ChEBI" id="CHEBI:60033"/>
        <dbReference type="ChEBI" id="CHEBI:78435"/>
        <dbReference type="EC" id="2.4.99.28"/>
    </reaction>
</comment>
<dbReference type="STRING" id="42256.RradSPS_1098"/>
<dbReference type="AlphaFoldDB" id="A0A023X2D2"/>
<evidence type="ECO:0000256" key="1">
    <source>
        <dbReference type="ARBA" id="ARBA00022645"/>
    </source>
</evidence>
<accession>A0A023X2D2</accession>
<evidence type="ECO:0000259" key="11">
    <source>
        <dbReference type="Pfam" id="PF00905"/>
    </source>
</evidence>
<protein>
    <submittedName>
        <fullName evidence="13">Membrane carboxypeptidase (Penicillin-binding protein)</fullName>
    </submittedName>
    <submittedName>
        <fullName evidence="14">Transglycosylase domain-containing protein</fullName>
        <ecNumber evidence="14">2.4.-.-</ecNumber>
    </submittedName>
</protein>
<dbReference type="EMBL" id="JAWXXX010000001">
    <property type="protein sequence ID" value="MDX5893788.1"/>
    <property type="molecule type" value="Genomic_DNA"/>
</dbReference>
<name>A0A023X2D2_RUBRA</name>
<dbReference type="Pfam" id="PF00912">
    <property type="entry name" value="Transgly"/>
    <property type="match status" value="1"/>
</dbReference>
<organism evidence="13 15">
    <name type="scientific">Rubrobacter radiotolerans</name>
    <name type="common">Arthrobacter radiotolerans</name>
    <dbReference type="NCBI Taxonomy" id="42256"/>
    <lineage>
        <taxon>Bacteria</taxon>
        <taxon>Bacillati</taxon>
        <taxon>Actinomycetota</taxon>
        <taxon>Rubrobacteria</taxon>
        <taxon>Rubrobacterales</taxon>
        <taxon>Rubrobacteraceae</taxon>
        <taxon>Rubrobacter</taxon>
    </lineage>
</organism>
<dbReference type="SUPFAM" id="SSF53955">
    <property type="entry name" value="Lysozyme-like"/>
    <property type="match status" value="1"/>
</dbReference>
<dbReference type="Gene3D" id="1.10.3810.10">
    <property type="entry name" value="Biosynthetic peptidoglycan transglycosylase-like"/>
    <property type="match status" value="1"/>
</dbReference>
<dbReference type="PANTHER" id="PTHR32282:SF33">
    <property type="entry name" value="PEPTIDOGLYCAN GLYCOSYLTRANSFERASE"/>
    <property type="match status" value="1"/>
</dbReference>
<dbReference type="eggNOG" id="COG0744">
    <property type="taxonomic scope" value="Bacteria"/>
</dbReference>
<dbReference type="InterPro" id="IPR012338">
    <property type="entry name" value="Beta-lactam/transpept-like"/>
</dbReference>
<comment type="catalytic activity">
    <reaction evidence="7">
        <text>Preferential cleavage: (Ac)2-L-Lys-D-Ala-|-D-Ala. Also transpeptidation of peptidyl-alanyl moieties that are N-acyl substituents of D-alanine.</text>
        <dbReference type="EC" id="3.4.16.4"/>
    </reaction>
</comment>
<evidence type="ECO:0000256" key="5">
    <source>
        <dbReference type="ARBA" id="ARBA00022801"/>
    </source>
</evidence>
<evidence type="ECO:0000256" key="4">
    <source>
        <dbReference type="ARBA" id="ARBA00022679"/>
    </source>
</evidence>
<dbReference type="GO" id="GO:0008955">
    <property type="term" value="F:peptidoglycan glycosyltransferase activity"/>
    <property type="evidence" value="ECO:0007669"/>
    <property type="project" value="UniProtKB-EC"/>
</dbReference>
<dbReference type="PANTHER" id="PTHR32282">
    <property type="entry name" value="BINDING PROTEIN TRANSPEPTIDASE, PUTATIVE-RELATED"/>
    <property type="match status" value="1"/>
</dbReference>
<gene>
    <name evidence="13" type="ORF">RradSPS_1098</name>
    <name evidence="14" type="ORF">SIL72_07065</name>
</gene>
<feature type="compositionally biased region" description="Basic residues" evidence="9">
    <location>
        <begin position="14"/>
        <end position="26"/>
    </location>
</feature>
<dbReference type="InterPro" id="IPR001460">
    <property type="entry name" value="PCN-bd_Tpept"/>
</dbReference>
<proteinExistence type="predicted"/>
<reference evidence="14" key="2">
    <citation type="submission" date="2023-11" db="EMBL/GenBank/DDBJ databases">
        <title>MicrobeMod: A computational toolkit for identifying prokaryotic methylation and restriction-modification with nanopore sequencing.</title>
        <authorList>
            <person name="Crits-Christoph A."/>
            <person name="Kang S.C."/>
            <person name="Lee H."/>
            <person name="Ostrov N."/>
        </authorList>
    </citation>
    <scope>NUCLEOTIDE SEQUENCE</scope>
    <source>
        <strain evidence="14">ATCC 51242</strain>
    </source>
</reference>
<keyword evidence="6" id="KW-0511">Multifunctional enzyme</keyword>
<keyword evidence="10" id="KW-1133">Transmembrane helix</keyword>
<dbReference type="InterPro" id="IPR023346">
    <property type="entry name" value="Lysozyme-like_dom_sf"/>
</dbReference>
<dbReference type="RefSeq" id="WP_038681233.1">
    <property type="nucleotide sequence ID" value="NZ_CP007514.1"/>
</dbReference>
<dbReference type="EC" id="2.4.-.-" evidence="14"/>
<keyword evidence="3 14" id="KW-0328">Glycosyltransferase</keyword>
<keyword evidence="10" id="KW-0472">Membrane</keyword>
<evidence type="ECO:0000313" key="14">
    <source>
        <dbReference type="EMBL" id="MDX5893788.1"/>
    </source>
</evidence>
<evidence type="ECO:0000256" key="7">
    <source>
        <dbReference type="ARBA" id="ARBA00034000"/>
    </source>
</evidence>
<keyword evidence="10" id="KW-0812">Transmembrane</keyword>
<dbReference type="InterPro" id="IPR001264">
    <property type="entry name" value="Glyco_trans_51"/>
</dbReference>
<evidence type="ECO:0000313" key="13">
    <source>
        <dbReference type="EMBL" id="AHY46381.1"/>
    </source>
</evidence>
<evidence type="ECO:0000259" key="12">
    <source>
        <dbReference type="Pfam" id="PF00912"/>
    </source>
</evidence>
<feature type="transmembrane region" description="Helical" evidence="10">
    <location>
        <begin position="42"/>
        <end position="64"/>
    </location>
</feature>
<dbReference type="Pfam" id="PF00905">
    <property type="entry name" value="Transpeptidase"/>
    <property type="match status" value="1"/>
</dbReference>
<dbReference type="GO" id="GO:0008658">
    <property type="term" value="F:penicillin binding"/>
    <property type="evidence" value="ECO:0007669"/>
    <property type="project" value="InterPro"/>
</dbReference>
<evidence type="ECO:0000256" key="3">
    <source>
        <dbReference type="ARBA" id="ARBA00022676"/>
    </source>
</evidence>
<feature type="domain" description="Penicillin-binding protein transpeptidase" evidence="11">
    <location>
        <begin position="362"/>
        <end position="608"/>
    </location>
</feature>
<reference evidence="13 15" key="1">
    <citation type="submission" date="2014-03" db="EMBL/GenBank/DDBJ databases">
        <title>Complete genome sequence of the Radio-Resistant Rubrobacter radiotolerans RSPS-4.</title>
        <authorList>
            <person name="Egas C.C."/>
            <person name="Barroso C.C."/>
            <person name="Froufe H.J.C."/>
            <person name="Pacheco J.J."/>
            <person name="Albuquerque L.L."/>
            <person name="da Costa M.M.S."/>
        </authorList>
    </citation>
    <scope>NUCLEOTIDE SEQUENCE [LARGE SCALE GENOMIC DNA]</scope>
    <source>
        <strain evidence="13 15">RSPS-4</strain>
    </source>
</reference>
<evidence type="ECO:0000256" key="9">
    <source>
        <dbReference type="SAM" id="MobiDB-lite"/>
    </source>
</evidence>
<dbReference type="PATRIC" id="fig|42256.3.peg.1112"/>
<keyword evidence="1 13" id="KW-0121">Carboxypeptidase</keyword>
<dbReference type="GO" id="GO:0006508">
    <property type="term" value="P:proteolysis"/>
    <property type="evidence" value="ECO:0007669"/>
    <property type="project" value="UniProtKB-KW"/>
</dbReference>
<dbReference type="InterPro" id="IPR036950">
    <property type="entry name" value="PBP_transglycosylase"/>
</dbReference>
<keyword evidence="15" id="KW-1185">Reference proteome</keyword>
<dbReference type="SUPFAM" id="SSF56601">
    <property type="entry name" value="beta-lactamase/transpeptidase-like"/>
    <property type="match status" value="1"/>
</dbReference>
<evidence type="ECO:0000256" key="10">
    <source>
        <dbReference type="SAM" id="Phobius"/>
    </source>
</evidence>
<dbReference type="Gene3D" id="3.40.710.10">
    <property type="entry name" value="DD-peptidase/beta-lactamase superfamily"/>
    <property type="match status" value="1"/>
</dbReference>
<dbReference type="KEGG" id="rrd:RradSPS_1098"/>
<feature type="region of interest" description="Disordered" evidence="9">
    <location>
        <begin position="1"/>
        <end position="29"/>
    </location>
</feature>
<sequence>MTSAFHTRKDPFATRRKRGGPRRAPSRRGSFLGKTGRFFRGVFNLALILCVLALAVLGGSYLYIVQTHRAGLSERYPDLIENSYVYDRNGETIAEIRGAENRVTVGREGLGEYLPLAVVAIEDRRFADHVGVDFEGLARAAWTDLRAGRVEEGGSTITEQLMKNLFVPEEERYRTSFARRFMQASLAFDYERGHSKEEILTGYLNTVYFGAGSYGAQTAAQAYFGKSASELDLSEAATLAGFLHAPSTYADPNAPEPSALRRAELRRDEVLRAMREEGLVTEREYLRARGTPLAFSPAPPPEFPDYGTFLDGVLREARAELGEETVERGGLSITTTLDAEMQAAAEESVPEVLYEPDDPSAAVVSVEPQSGAVRAVVGRDGSFNLALDARRQPGSAFKPFVLAEALRRNISPESLYLSREVDFGEGEYKINNYDLSERGAMSLTEALAESDNTVFVRLGMYLGMDRVVRMARSLGIESPLSTAPATVIGGSTTAVSPLEMASSYATFAAGGVHREPYFVERVELLEFGERSTVHDHAPSGRRVLGGDEAAAATLALREVVTEGTASRFHDLDRELGRQSAGKTGTTDAYVDAWYVGYTPTLSTAVWVGYPDGNRSMAGVHGLQEAGGETLPLDLWAEYMSRVTAGEPGLEFSEPDLARFLFRDESDYDVVDAGSGY</sequence>
<dbReference type="Proteomes" id="UP000025229">
    <property type="component" value="Chromosome"/>
</dbReference>
<dbReference type="InterPro" id="IPR050396">
    <property type="entry name" value="Glycosyltr_51/Transpeptidase"/>
</dbReference>
<dbReference type="GO" id="GO:0009252">
    <property type="term" value="P:peptidoglycan biosynthetic process"/>
    <property type="evidence" value="ECO:0007669"/>
    <property type="project" value="TreeGrafter"/>
</dbReference>